<dbReference type="Pfam" id="PF22483">
    <property type="entry name" value="Mu-transpos_C_2"/>
    <property type="match status" value="1"/>
</dbReference>
<evidence type="ECO:0000256" key="3">
    <source>
        <dbReference type="ARBA" id="ARBA00023125"/>
    </source>
</evidence>
<reference evidence="5" key="1">
    <citation type="submission" date="2020-11" db="EMBL/GenBank/DDBJ databases">
        <authorList>
            <person name="Tran Van P."/>
        </authorList>
    </citation>
    <scope>NUCLEOTIDE SEQUENCE</scope>
</reference>
<dbReference type="InterPro" id="IPR001387">
    <property type="entry name" value="Cro/C1-type_HTH"/>
</dbReference>
<evidence type="ECO:0000313" key="5">
    <source>
        <dbReference type="EMBL" id="CAD7234595.1"/>
    </source>
</evidence>
<dbReference type="PROSITE" id="PS50531">
    <property type="entry name" value="HTH_IS21"/>
    <property type="match status" value="1"/>
</dbReference>
<sequence>MESVSKIRRWILVEGRSIRSVARATGLSRNTVKKYLKDDSPPSYQRQSPPARHKLCDGFDTRLQELFGNDQKCPRRERRTATKLYEQLVSEGYTGSYSPVQRFIRDLKRADAGSGEAFIPLHFAAGDALQFDWSEERVVLGGVEQKVKVAHFRLCHSRKPFVIAYPGESQEMVLDAFVRALSFYGGVPRRVIIDNPKTMVTYVSRSKDRVFHPRFLARRPLGLNQWRLNERPCTPASGWEKGQVENQVQFLRGRLFVPMPAFDDLDGLNEWLRLRCEALANRANPEHSTRTIAEVFEDERAELRPLGRAFDGYVEKTVRVRSTCLVQYASNRYSVPSRFAGQHVSLRAYAGRIVLVSGQDVIAEHRRRFTRNVSYFEPWHYVPLLDRKPGALRNGAPFVDWQLPDAMHRIREHYMAGKGGDREFVDLLLLAQNHGVEVVEIACELAVAQNTLRLPAIVNLINQLVEPVITPLSETYAYPQLTMRPEADCKRYETLCSPVEATV</sequence>
<dbReference type="InterPro" id="IPR001584">
    <property type="entry name" value="Integrase_cat-core"/>
</dbReference>
<dbReference type="OrthoDB" id="10064961at2759"/>
<dbReference type="NCBIfam" id="NF033546">
    <property type="entry name" value="transpos_IS21"/>
    <property type="match status" value="1"/>
</dbReference>
<dbReference type="PROSITE" id="PS50994">
    <property type="entry name" value="INTEGRASE"/>
    <property type="match status" value="1"/>
</dbReference>
<dbReference type="GO" id="GO:0006310">
    <property type="term" value="P:DNA recombination"/>
    <property type="evidence" value="ECO:0007669"/>
    <property type="project" value="UniProtKB-KW"/>
</dbReference>
<protein>
    <submittedName>
        <fullName evidence="5">Uncharacterized protein</fullName>
    </submittedName>
</protein>
<name>A0A7R8WU83_9CRUS</name>
<keyword evidence="3" id="KW-0238">DNA-binding</keyword>
<dbReference type="GO" id="GO:0003677">
    <property type="term" value="F:DNA binding"/>
    <property type="evidence" value="ECO:0007669"/>
    <property type="project" value="UniProtKB-KW"/>
</dbReference>
<keyword evidence="4" id="KW-0233">DNA recombination</keyword>
<evidence type="ECO:0000256" key="1">
    <source>
        <dbReference type="ARBA" id="ARBA00009277"/>
    </source>
</evidence>
<dbReference type="AlphaFoldDB" id="A0A7R8WU83"/>
<dbReference type="InterPro" id="IPR017894">
    <property type="entry name" value="HTH_IS21_transposase_type"/>
</dbReference>
<dbReference type="InterPro" id="IPR036397">
    <property type="entry name" value="RNaseH_sf"/>
</dbReference>
<dbReference type="PANTHER" id="PTHR35004">
    <property type="entry name" value="TRANSPOSASE RV3428C-RELATED"/>
    <property type="match status" value="1"/>
</dbReference>
<dbReference type="CDD" id="cd00093">
    <property type="entry name" value="HTH_XRE"/>
    <property type="match status" value="1"/>
</dbReference>
<accession>A0A7R8WU83</accession>
<dbReference type="EMBL" id="OB669180">
    <property type="protein sequence ID" value="CAD7234595.1"/>
    <property type="molecule type" value="Genomic_DNA"/>
</dbReference>
<comment type="similarity">
    <text evidence="1">Belongs to the transposase IS21/IS408/IS1162 family.</text>
</comment>
<keyword evidence="2" id="KW-0815">Transposition</keyword>
<gene>
    <name evidence="5" type="ORF">CTOB1V02_LOCUS12411</name>
</gene>
<dbReference type="Gene3D" id="3.30.420.10">
    <property type="entry name" value="Ribonuclease H-like superfamily/Ribonuclease H"/>
    <property type="match status" value="1"/>
</dbReference>
<evidence type="ECO:0000256" key="2">
    <source>
        <dbReference type="ARBA" id="ARBA00022578"/>
    </source>
</evidence>
<dbReference type="PANTHER" id="PTHR35004:SF7">
    <property type="entry name" value="INTEGRASE PROTEIN"/>
    <property type="match status" value="1"/>
</dbReference>
<dbReference type="SUPFAM" id="SSF53098">
    <property type="entry name" value="Ribonuclease H-like"/>
    <property type="match status" value="1"/>
</dbReference>
<dbReference type="InterPro" id="IPR054353">
    <property type="entry name" value="IstA-like_C"/>
</dbReference>
<organism evidence="5">
    <name type="scientific">Cyprideis torosa</name>
    <dbReference type="NCBI Taxonomy" id="163714"/>
    <lineage>
        <taxon>Eukaryota</taxon>
        <taxon>Metazoa</taxon>
        <taxon>Ecdysozoa</taxon>
        <taxon>Arthropoda</taxon>
        <taxon>Crustacea</taxon>
        <taxon>Oligostraca</taxon>
        <taxon>Ostracoda</taxon>
        <taxon>Podocopa</taxon>
        <taxon>Podocopida</taxon>
        <taxon>Cytherocopina</taxon>
        <taxon>Cytheroidea</taxon>
        <taxon>Cytherideidae</taxon>
        <taxon>Cyprideis</taxon>
    </lineage>
</organism>
<dbReference type="InterPro" id="IPR012337">
    <property type="entry name" value="RNaseH-like_sf"/>
</dbReference>
<dbReference type="GO" id="GO:0015074">
    <property type="term" value="P:DNA integration"/>
    <property type="evidence" value="ECO:0007669"/>
    <property type="project" value="InterPro"/>
</dbReference>
<proteinExistence type="inferred from homology"/>
<dbReference type="GO" id="GO:0032196">
    <property type="term" value="P:transposition"/>
    <property type="evidence" value="ECO:0007669"/>
    <property type="project" value="UniProtKB-KW"/>
</dbReference>
<evidence type="ECO:0000256" key="4">
    <source>
        <dbReference type="ARBA" id="ARBA00023172"/>
    </source>
</evidence>